<dbReference type="HAMAP" id="MF_00114">
    <property type="entry name" value="DeoC_type1"/>
    <property type="match status" value="1"/>
</dbReference>
<keyword evidence="2 7" id="KW-0963">Cytoplasm</keyword>
<comment type="subcellular location">
    <subcellularLocation>
        <location evidence="7">Cytoplasm</location>
    </subcellularLocation>
</comment>
<dbReference type="PANTHER" id="PTHR10889">
    <property type="entry name" value="DEOXYRIBOSE-PHOSPHATE ALDOLASE"/>
    <property type="match status" value="1"/>
</dbReference>
<dbReference type="GO" id="GO:0005737">
    <property type="term" value="C:cytoplasm"/>
    <property type="evidence" value="ECO:0007669"/>
    <property type="project" value="UniProtKB-SubCell"/>
</dbReference>
<evidence type="ECO:0000313" key="8">
    <source>
        <dbReference type="EMBL" id="RKF02877.1"/>
    </source>
</evidence>
<dbReference type="EC" id="4.1.2.4" evidence="7"/>
<dbReference type="Gene3D" id="3.20.20.70">
    <property type="entry name" value="Aldolase class I"/>
    <property type="match status" value="1"/>
</dbReference>
<dbReference type="CDD" id="cd00959">
    <property type="entry name" value="DeoC"/>
    <property type="match status" value="1"/>
</dbReference>
<dbReference type="UniPathway" id="UPA00002">
    <property type="reaction ID" value="UER00468"/>
</dbReference>
<protein>
    <recommendedName>
        <fullName evidence="7">Deoxyribose-phosphate aldolase</fullName>
        <shortName evidence="7">DERA</shortName>
        <ecNumber evidence="7">4.1.2.4</ecNumber>
    </recommendedName>
    <alternativeName>
        <fullName evidence="7">2-deoxy-D-ribose 5-phosphate aldolase</fullName>
    </alternativeName>
    <alternativeName>
        <fullName evidence="7">Phosphodeoxyriboaldolase</fullName>
        <shortName evidence="7">Deoxyriboaldolase</shortName>
    </alternativeName>
</protein>
<dbReference type="InterPro" id="IPR028581">
    <property type="entry name" value="DeoC_typeI"/>
</dbReference>
<evidence type="ECO:0000256" key="3">
    <source>
        <dbReference type="ARBA" id="ARBA00023239"/>
    </source>
</evidence>
<dbReference type="PANTHER" id="PTHR10889:SF1">
    <property type="entry name" value="DEOXYRIBOSE-PHOSPHATE ALDOLASE"/>
    <property type="match status" value="1"/>
</dbReference>
<comment type="function">
    <text evidence="6 7">Catalyzes a reversible aldol reaction between acetaldehyde and D-glyceraldehyde 3-phosphate to generate 2-deoxy-D-ribose 5-phosphate.</text>
</comment>
<dbReference type="InterPro" id="IPR013785">
    <property type="entry name" value="Aldolase_TIM"/>
</dbReference>
<dbReference type="RefSeq" id="WP_120187550.1">
    <property type="nucleotide sequence ID" value="NZ_RAQM01000012.1"/>
</dbReference>
<sequence>MRLNRYIDHTLLKATATKADIVKLCNEAKEYDFYAVCVNGCYVELAAKELEGTDVKIAAVIGFPLGAMTTEAKVFEAKDCIKNGASEIDMVINIGKLLEGDEKYVEKEIRLIKEAIGENTLKVIFENCYLSKKQIKKASQLAVNAGADFVKTSTGFGTGGAIFEDVTIMDSVVDGKAQIKAAGGIRDVETALKFIAMGVTRLGTSSGVSLITEGTSDNNEY</sequence>
<evidence type="ECO:0000256" key="1">
    <source>
        <dbReference type="ARBA" id="ARBA00010936"/>
    </source>
</evidence>
<keyword evidence="3 7" id="KW-0456">Lyase</keyword>
<organism evidence="8 9">
    <name type="scientific">Tenacibaculum lutimaris</name>
    <dbReference type="NCBI Taxonomy" id="285258"/>
    <lineage>
        <taxon>Bacteria</taxon>
        <taxon>Pseudomonadati</taxon>
        <taxon>Bacteroidota</taxon>
        <taxon>Flavobacteriia</taxon>
        <taxon>Flavobacteriales</taxon>
        <taxon>Flavobacteriaceae</taxon>
        <taxon>Tenacibaculum</taxon>
    </lineage>
</organism>
<reference evidence="8 9" key="1">
    <citation type="submission" date="2018-09" db="EMBL/GenBank/DDBJ databases">
        <title>Genomic Encyclopedia of Archaeal and Bacterial Type Strains, Phase II (KMG-II): from individual species to whole genera.</title>
        <authorList>
            <person name="Goeker M."/>
        </authorList>
    </citation>
    <scope>NUCLEOTIDE SEQUENCE [LARGE SCALE GENOMIC DNA]</scope>
    <source>
        <strain evidence="8 9">DSM 16505</strain>
    </source>
</reference>
<feature type="active site" description="Proton donor/acceptor" evidence="7">
    <location>
        <position position="180"/>
    </location>
</feature>
<dbReference type="FunFam" id="3.20.20.70:FF:000198">
    <property type="entry name" value="Deoxyribose-phosphate aldolase"/>
    <property type="match status" value="1"/>
</dbReference>
<dbReference type="GO" id="GO:0004139">
    <property type="term" value="F:deoxyribose-phosphate aldolase activity"/>
    <property type="evidence" value="ECO:0007669"/>
    <property type="project" value="UniProtKB-UniRule"/>
</dbReference>
<evidence type="ECO:0000256" key="6">
    <source>
        <dbReference type="ARBA" id="ARBA00056337"/>
    </source>
</evidence>
<dbReference type="PIRSF" id="PIRSF001357">
    <property type="entry name" value="DeoC"/>
    <property type="match status" value="1"/>
</dbReference>
<name>A0A420DYM5_9FLAO</name>
<evidence type="ECO:0000313" key="9">
    <source>
        <dbReference type="Proteomes" id="UP000285780"/>
    </source>
</evidence>
<comment type="pathway">
    <text evidence="7">Carbohydrate degradation; 2-deoxy-D-ribose 1-phosphate degradation; D-glyceraldehyde 3-phosphate and acetaldehyde from 2-deoxy-alpha-D-ribose 1-phosphate: step 2/2.</text>
</comment>
<dbReference type="GO" id="GO:0009264">
    <property type="term" value="P:deoxyribonucleotide catabolic process"/>
    <property type="evidence" value="ECO:0007669"/>
    <property type="project" value="UniProtKB-UniRule"/>
</dbReference>
<dbReference type="SMART" id="SM01133">
    <property type="entry name" value="DeoC"/>
    <property type="match status" value="1"/>
</dbReference>
<dbReference type="EMBL" id="RAQM01000012">
    <property type="protein sequence ID" value="RKF02877.1"/>
    <property type="molecule type" value="Genomic_DNA"/>
</dbReference>
<comment type="catalytic activity">
    <reaction evidence="5 7">
        <text>2-deoxy-D-ribose 5-phosphate = D-glyceraldehyde 3-phosphate + acetaldehyde</text>
        <dbReference type="Rhea" id="RHEA:12821"/>
        <dbReference type="ChEBI" id="CHEBI:15343"/>
        <dbReference type="ChEBI" id="CHEBI:59776"/>
        <dbReference type="ChEBI" id="CHEBI:62877"/>
        <dbReference type="EC" id="4.1.2.4"/>
    </reaction>
</comment>
<keyword evidence="9" id="KW-1185">Reference proteome</keyword>
<comment type="similarity">
    <text evidence="1 7">Belongs to the DeoC/FbaB aldolase family. DeoC type 1 subfamily.</text>
</comment>
<dbReference type="NCBIfam" id="TIGR00126">
    <property type="entry name" value="deoC"/>
    <property type="match status" value="1"/>
</dbReference>
<dbReference type="InterPro" id="IPR011343">
    <property type="entry name" value="DeoC"/>
</dbReference>
<evidence type="ECO:0000256" key="4">
    <source>
        <dbReference type="ARBA" id="ARBA00023270"/>
    </source>
</evidence>
<evidence type="ECO:0000256" key="5">
    <source>
        <dbReference type="ARBA" id="ARBA00048791"/>
    </source>
</evidence>
<dbReference type="Proteomes" id="UP000285780">
    <property type="component" value="Unassembled WGS sequence"/>
</dbReference>
<evidence type="ECO:0000256" key="7">
    <source>
        <dbReference type="HAMAP-Rule" id="MF_00114"/>
    </source>
</evidence>
<comment type="caution">
    <text evidence="8">The sequence shown here is derived from an EMBL/GenBank/DDBJ whole genome shotgun (WGS) entry which is preliminary data.</text>
</comment>
<proteinExistence type="inferred from homology"/>
<dbReference type="GO" id="GO:0016052">
    <property type="term" value="P:carbohydrate catabolic process"/>
    <property type="evidence" value="ECO:0007669"/>
    <property type="project" value="TreeGrafter"/>
</dbReference>
<dbReference type="AlphaFoldDB" id="A0A420DYM5"/>
<feature type="active site" description="Proton donor/acceptor" evidence="7">
    <location>
        <position position="89"/>
    </location>
</feature>
<accession>A0A420DYM5</accession>
<dbReference type="Pfam" id="PF01791">
    <property type="entry name" value="DeoC"/>
    <property type="match status" value="1"/>
</dbReference>
<dbReference type="SUPFAM" id="SSF51569">
    <property type="entry name" value="Aldolase"/>
    <property type="match status" value="1"/>
</dbReference>
<feature type="active site" description="Schiff-base intermediate with acetaldehyde" evidence="7">
    <location>
        <position position="151"/>
    </location>
</feature>
<keyword evidence="4 7" id="KW-0704">Schiff base</keyword>
<dbReference type="GO" id="GO:0006018">
    <property type="term" value="P:2-deoxyribose 1-phosphate catabolic process"/>
    <property type="evidence" value="ECO:0007669"/>
    <property type="project" value="UniProtKB-UniRule"/>
</dbReference>
<gene>
    <name evidence="7" type="primary">deoC</name>
    <name evidence="8" type="ORF">C8N26_2519</name>
</gene>
<evidence type="ECO:0000256" key="2">
    <source>
        <dbReference type="ARBA" id="ARBA00022490"/>
    </source>
</evidence>
<dbReference type="InterPro" id="IPR002915">
    <property type="entry name" value="DeoC/FbaB/LacD_aldolase"/>
</dbReference>